<evidence type="ECO:0000313" key="4">
    <source>
        <dbReference type="EMBL" id="MBM6830508.1"/>
    </source>
</evidence>
<keyword evidence="2" id="KW-0472">Membrane</keyword>
<keyword evidence="6" id="KW-1185">Reference proteome</keyword>
<keyword evidence="2" id="KW-1133">Transmembrane helix</keyword>
<dbReference type="Proteomes" id="UP000521313">
    <property type="component" value="Unassembled WGS sequence"/>
</dbReference>
<sequence length="343" mass="39192">MAYYHILRQRRQDLNLSIEYVSSQTRLAPQYIQAIEQHNLDVFSDDFSFVRYFVHAYCDAIGVNWIVIKDEVDADINAYARQRSMALSQAQKKLIAQMPNGKSKTKQHSKHPGRSRYQKSISALSRNIQWKNRKNIKTWIVGGVVILGLIVGLNFIMDLHSSNQAAQEEALRQEELREKEEETDRLAQQRQSERESQEIVLTSTNPEENIYQMSNVLETTQKFTIKIELPEESTVVIYKDDVPLDESTVDELYSGTFEQEVEVTEPCTIAVEVGTYVGEGTTFSFADNNVTFNPTYWAYGAPATFYIEVVSNETLEQESQTSSDGQTAVNENAAEETAYEFTE</sequence>
<keyword evidence="2" id="KW-0812">Transmembrane</keyword>
<feature type="compositionally biased region" description="Polar residues" evidence="1">
    <location>
        <begin position="317"/>
        <end position="326"/>
    </location>
</feature>
<comment type="caution">
    <text evidence="3">The sequence shown here is derived from an EMBL/GenBank/DDBJ whole genome shotgun (WGS) entry which is preliminary data.</text>
</comment>
<feature type="transmembrane region" description="Helical" evidence="2">
    <location>
        <begin position="136"/>
        <end position="157"/>
    </location>
</feature>
<dbReference type="EMBL" id="JACHHD010000011">
    <property type="protein sequence ID" value="MBB5185197.1"/>
    <property type="molecule type" value="Genomic_DNA"/>
</dbReference>
<feature type="region of interest" description="Disordered" evidence="1">
    <location>
        <begin position="97"/>
        <end position="118"/>
    </location>
</feature>
<reference evidence="4" key="2">
    <citation type="submission" date="2020-08" db="EMBL/GenBank/DDBJ databases">
        <authorList>
            <person name="Cejkova D."/>
            <person name="Kubasova T."/>
            <person name="Jahodarova E."/>
            <person name="Rychlik I."/>
        </authorList>
    </citation>
    <scope>NUCLEOTIDE SEQUENCE</scope>
    <source>
        <strain evidence="4">An423</strain>
    </source>
</reference>
<dbReference type="AlphaFoldDB" id="A0A7W8FZN2"/>
<dbReference type="EMBL" id="JACJLU010000001">
    <property type="protein sequence ID" value="MBM6830508.1"/>
    <property type="molecule type" value="Genomic_DNA"/>
</dbReference>
<dbReference type="Pfam" id="PF13413">
    <property type="entry name" value="HTH_25"/>
    <property type="match status" value="1"/>
</dbReference>
<accession>A0A7W8FZN2</accession>
<evidence type="ECO:0000313" key="5">
    <source>
        <dbReference type="Proteomes" id="UP000521313"/>
    </source>
</evidence>
<protein>
    <submittedName>
        <fullName evidence="3">Cytoskeletal protein RodZ</fullName>
    </submittedName>
    <submittedName>
        <fullName evidence="4">Helix-turn-helix domain-containing protein</fullName>
    </submittedName>
</protein>
<dbReference type="GO" id="GO:0003677">
    <property type="term" value="F:DNA binding"/>
    <property type="evidence" value="ECO:0007669"/>
    <property type="project" value="InterPro"/>
</dbReference>
<feature type="compositionally biased region" description="Basic residues" evidence="1">
    <location>
        <begin position="103"/>
        <end position="117"/>
    </location>
</feature>
<dbReference type="InterPro" id="IPR050400">
    <property type="entry name" value="Bact_Cytoskel_RodZ"/>
</dbReference>
<dbReference type="Proteomes" id="UP000775500">
    <property type="component" value="Unassembled WGS sequence"/>
</dbReference>
<dbReference type="InterPro" id="IPR010982">
    <property type="entry name" value="Lambda_DNA-bd_dom_sf"/>
</dbReference>
<evidence type="ECO:0000313" key="3">
    <source>
        <dbReference type="EMBL" id="MBB5185197.1"/>
    </source>
</evidence>
<organism evidence="3 5">
    <name type="scientific">Faecalicoccus acidiformans</name>
    <dbReference type="NCBI Taxonomy" id="915173"/>
    <lineage>
        <taxon>Bacteria</taxon>
        <taxon>Bacillati</taxon>
        <taxon>Bacillota</taxon>
        <taxon>Erysipelotrichia</taxon>
        <taxon>Erysipelotrichales</taxon>
        <taxon>Erysipelotrichaceae</taxon>
        <taxon>Faecalicoccus</taxon>
    </lineage>
</organism>
<dbReference type="PANTHER" id="PTHR34475:SF1">
    <property type="entry name" value="CYTOSKELETON PROTEIN RODZ"/>
    <property type="match status" value="1"/>
</dbReference>
<feature type="compositionally biased region" description="Acidic residues" evidence="1">
    <location>
        <begin position="333"/>
        <end position="343"/>
    </location>
</feature>
<gene>
    <name evidence="4" type="ORF">H5982_00075</name>
    <name evidence="3" type="ORF">HNQ43_001250</name>
</gene>
<name>A0A7W8FZN2_9FIRM</name>
<dbReference type="PANTHER" id="PTHR34475">
    <property type="match status" value="1"/>
</dbReference>
<feature type="region of interest" description="Disordered" evidence="1">
    <location>
        <begin position="170"/>
        <end position="198"/>
    </location>
</feature>
<reference evidence="4 6" key="3">
    <citation type="journal article" date="2021" name="Sci. Rep.">
        <title>The distribution of antibiotic resistance genes in chicken gut microbiota commensals.</title>
        <authorList>
            <person name="Juricova H."/>
            <person name="Matiasovicova J."/>
            <person name="Kubasova T."/>
            <person name="Cejkova D."/>
            <person name="Rychlik I."/>
        </authorList>
    </citation>
    <scope>NUCLEOTIDE SEQUENCE [LARGE SCALE GENOMIC DNA]</scope>
    <source>
        <strain evidence="4 6">An423</strain>
    </source>
</reference>
<evidence type="ECO:0000313" key="6">
    <source>
        <dbReference type="Proteomes" id="UP000775500"/>
    </source>
</evidence>
<evidence type="ECO:0000256" key="2">
    <source>
        <dbReference type="SAM" id="Phobius"/>
    </source>
</evidence>
<dbReference type="RefSeq" id="WP_183375855.1">
    <property type="nucleotide sequence ID" value="NZ_CALVCN010000030.1"/>
</dbReference>
<proteinExistence type="predicted"/>
<feature type="region of interest" description="Disordered" evidence="1">
    <location>
        <begin position="317"/>
        <end position="343"/>
    </location>
</feature>
<dbReference type="Gene3D" id="1.10.260.40">
    <property type="entry name" value="lambda repressor-like DNA-binding domains"/>
    <property type="match status" value="1"/>
</dbReference>
<feature type="compositionally biased region" description="Basic and acidic residues" evidence="1">
    <location>
        <begin position="170"/>
        <end position="197"/>
    </location>
</feature>
<evidence type="ECO:0000256" key="1">
    <source>
        <dbReference type="SAM" id="MobiDB-lite"/>
    </source>
</evidence>
<reference evidence="3 5" key="1">
    <citation type="submission" date="2020-08" db="EMBL/GenBank/DDBJ databases">
        <title>Genomic Encyclopedia of Type Strains, Phase IV (KMG-IV): sequencing the most valuable type-strain genomes for metagenomic binning, comparative biology and taxonomic classification.</title>
        <authorList>
            <person name="Goeker M."/>
        </authorList>
    </citation>
    <scope>NUCLEOTIDE SEQUENCE [LARGE SCALE GENOMIC DNA]</scope>
    <source>
        <strain evidence="3 5">DSM 26963</strain>
    </source>
</reference>